<dbReference type="SUPFAM" id="SSF101898">
    <property type="entry name" value="NHL repeat"/>
    <property type="match status" value="1"/>
</dbReference>
<evidence type="ECO:0000256" key="6">
    <source>
        <dbReference type="ARBA" id="ARBA00022473"/>
    </source>
</evidence>
<dbReference type="Pfam" id="PF00643">
    <property type="entry name" value="zf-B_box"/>
    <property type="match status" value="1"/>
</dbReference>
<sequence length="635" mass="70348">MSCNSNPTSTCSSASNCNDMDSLVCNIISVALQDICGNCDEGAKATSRCIDCSELLCDPCVRAHQRVRVTKDHRINKFSNNLVSSPTTIDSAVCSPETRNSPCAAINTICDIHREPNRLFCATCYTPACSDCVLSDHVSHELSYVQECDNTILMHTKLNNETRSAMTAVAEAMENVKFMSTKIHLKLQKTTVDVQNVFKKYVTALERRAQELVSKIEQIQRFKAYRLLSQMERLRLAQARLTYVSNILNASFASATNSEFIIANEKAYNELKSIRSVQAELVPCEDDYIRFTAVDNGLFSAINSLGNINTSSAMSWGPEPSTPLATEILKMSDINQNCRPLYGVVDQVSVKHVGSASPMIFAKEGVEDGQLCRPWGVCCNSLGHIIVTDRSNNRIQVFDSNGKFLYKFGKQGSGLGQFERPAGITVSPVNHIVVADKDNHRIQIFKMDGTFILTFGEKGTQNGQFNYPWDVACNSQGDIVVSDTRNHRIQLFTGAGAFINKYGFEGNSSMWKFFDCPRGVCFTPAGNVMVTDFNNHRIVIIDKDFVRAQFLGEEGSKDKQFLRPQGIICDDQGNIVVADSKNHRIQVFDSFGNFLFQLGRPGKGPGEFDRPSGLCLSPTGRIIVVDFANARVQVF</sequence>
<keyword evidence="15" id="KW-0175">Coiled coil</keyword>
<dbReference type="AlphaFoldDB" id="D6WQP7"/>
<feature type="repeat" description="NHL" evidence="22">
    <location>
        <begin position="514"/>
        <end position="544"/>
    </location>
</feature>
<keyword evidence="16" id="KW-0943">RNA-mediated gene silencing</keyword>
<organism evidence="24 25">
    <name type="scientific">Tribolium castaneum</name>
    <name type="common">Red flour beetle</name>
    <dbReference type="NCBI Taxonomy" id="7070"/>
    <lineage>
        <taxon>Eukaryota</taxon>
        <taxon>Metazoa</taxon>
        <taxon>Ecdysozoa</taxon>
        <taxon>Arthropoda</taxon>
        <taxon>Hexapoda</taxon>
        <taxon>Insecta</taxon>
        <taxon>Pterygota</taxon>
        <taxon>Neoptera</taxon>
        <taxon>Endopterygota</taxon>
        <taxon>Coleoptera</taxon>
        <taxon>Polyphaga</taxon>
        <taxon>Cucujiformia</taxon>
        <taxon>Tenebrionidae</taxon>
        <taxon>Tenebrionidae incertae sedis</taxon>
        <taxon>Tribolium</taxon>
    </lineage>
</organism>
<evidence type="ECO:0000256" key="14">
    <source>
        <dbReference type="ARBA" id="ARBA00022884"/>
    </source>
</evidence>
<dbReference type="InterPro" id="IPR050952">
    <property type="entry name" value="TRIM-NHL_E3_ligases"/>
</dbReference>
<feature type="domain" description="B box-type" evidence="23">
    <location>
        <begin position="31"/>
        <end position="78"/>
    </location>
</feature>
<dbReference type="FunFam" id="2.120.10.30:FF:000080">
    <property type="entry name" value="E3 ubiquitin-protein ligase TRIM71"/>
    <property type="match status" value="1"/>
</dbReference>
<dbReference type="OrthoDB" id="342730at2759"/>
<gene>
    <name evidence="24" type="primary">AUGUSTUS-3.0.2_08876</name>
    <name evidence="24" type="ORF">TcasGA2_TC008876</name>
</gene>
<keyword evidence="9" id="KW-0479">Metal-binding</keyword>
<keyword evidence="10" id="KW-0677">Repeat</keyword>
<dbReference type="GO" id="GO:0000932">
    <property type="term" value="C:P-body"/>
    <property type="evidence" value="ECO:0007669"/>
    <property type="project" value="UniProtKB-SubCell"/>
</dbReference>
<dbReference type="InParanoid" id="D6WQP7"/>
<feature type="repeat" description="NHL" evidence="22">
    <location>
        <begin position="455"/>
        <end position="495"/>
    </location>
</feature>
<keyword evidence="14" id="KW-0694">RNA-binding</keyword>
<dbReference type="PANTHER" id="PTHR24104">
    <property type="entry name" value="E3 UBIQUITIN-PROTEIN LIGASE NHLRC1-RELATED"/>
    <property type="match status" value="1"/>
</dbReference>
<dbReference type="SUPFAM" id="SSF57845">
    <property type="entry name" value="B-box zinc-binding domain"/>
    <property type="match status" value="1"/>
</dbReference>
<evidence type="ECO:0000256" key="16">
    <source>
        <dbReference type="ARBA" id="ARBA00023158"/>
    </source>
</evidence>
<evidence type="ECO:0000256" key="4">
    <source>
        <dbReference type="ARBA" id="ARBA00008518"/>
    </source>
</evidence>
<dbReference type="EMBL" id="KQ971354">
    <property type="protein sequence ID" value="EFA06044.2"/>
    <property type="molecule type" value="Genomic_DNA"/>
</dbReference>
<keyword evidence="13" id="KW-0862">Zinc</keyword>
<feature type="repeat" description="NHL" evidence="22">
    <location>
        <begin position="360"/>
        <end position="401"/>
    </location>
</feature>
<dbReference type="OMA" id="DDKNMPI"/>
<dbReference type="FunFam" id="2.120.10.30:FF:000013">
    <property type="entry name" value="E3 ubiquitin-protein ligase TRIM71"/>
    <property type="match status" value="1"/>
</dbReference>
<dbReference type="HOGENOM" id="CLU_008645_4_1_1"/>
<dbReference type="FunCoup" id="D6WQP7">
    <property type="interactions" value="28"/>
</dbReference>
<dbReference type="CDD" id="cd14954">
    <property type="entry name" value="NHL_TRIM71_like"/>
    <property type="match status" value="1"/>
</dbReference>
<feature type="domain" description="B box-type" evidence="23">
    <location>
        <begin position="105"/>
        <end position="145"/>
    </location>
</feature>
<evidence type="ECO:0000256" key="20">
    <source>
        <dbReference type="ARBA" id="ARBA00043228"/>
    </source>
</evidence>
<dbReference type="Proteomes" id="UP000007266">
    <property type="component" value="Linkage group 7"/>
</dbReference>
<evidence type="ECO:0000256" key="9">
    <source>
        <dbReference type="ARBA" id="ARBA00022723"/>
    </source>
</evidence>
<dbReference type="KEGG" id="tca:664018"/>
<dbReference type="GO" id="GO:0061630">
    <property type="term" value="F:ubiquitin protein ligase activity"/>
    <property type="evidence" value="ECO:0007669"/>
    <property type="project" value="UniProtKB-EC"/>
</dbReference>
<evidence type="ECO:0000256" key="19">
    <source>
        <dbReference type="ARBA" id="ARBA00042007"/>
    </source>
</evidence>
<evidence type="ECO:0000256" key="2">
    <source>
        <dbReference type="ARBA" id="ARBA00004201"/>
    </source>
</evidence>
<evidence type="ECO:0000256" key="5">
    <source>
        <dbReference type="ARBA" id="ARBA00012483"/>
    </source>
</evidence>
<dbReference type="GO" id="GO:0031047">
    <property type="term" value="P:regulatory ncRNA-mediated gene silencing"/>
    <property type="evidence" value="ECO:0007669"/>
    <property type="project" value="UniProtKB-KW"/>
</dbReference>
<evidence type="ECO:0000256" key="18">
    <source>
        <dbReference type="ARBA" id="ARBA00041679"/>
    </source>
</evidence>
<evidence type="ECO:0000256" key="13">
    <source>
        <dbReference type="ARBA" id="ARBA00022833"/>
    </source>
</evidence>
<dbReference type="GO" id="GO:0017148">
    <property type="term" value="P:negative regulation of translation"/>
    <property type="evidence" value="ECO:0007669"/>
    <property type="project" value="UniProtKB-ARBA"/>
</dbReference>
<protein>
    <recommendedName>
        <fullName evidence="17">E3 ubiquitin-protein ligase TRIM71</fullName>
        <ecNumber evidence="5">2.3.2.27</ecNumber>
    </recommendedName>
    <alternativeName>
        <fullName evidence="20">Protein lin-41 homolog</fullName>
    </alternativeName>
    <alternativeName>
        <fullName evidence="18">RING-type E3 ubiquitin transferase TRIM71</fullName>
    </alternativeName>
    <alternativeName>
        <fullName evidence="19">Tripartite motif-containing protein 71</fullName>
    </alternativeName>
</protein>
<keyword evidence="11 21" id="KW-0863">Zinc-finger</keyword>
<evidence type="ECO:0000259" key="23">
    <source>
        <dbReference type="PROSITE" id="PS50119"/>
    </source>
</evidence>
<keyword evidence="6" id="KW-0217">Developmental protein</keyword>
<accession>D6WQP7</accession>
<dbReference type="GO" id="GO:0035198">
    <property type="term" value="F:miRNA binding"/>
    <property type="evidence" value="ECO:0007669"/>
    <property type="project" value="UniProtKB-ARBA"/>
</dbReference>
<dbReference type="CDD" id="cd19812">
    <property type="entry name" value="Bbox1_TRIM71_C-VII"/>
    <property type="match status" value="1"/>
</dbReference>
<proteinExistence type="inferred from homology"/>
<dbReference type="PROSITE" id="PS51125">
    <property type="entry name" value="NHL"/>
    <property type="match status" value="6"/>
</dbReference>
<evidence type="ECO:0000256" key="22">
    <source>
        <dbReference type="PROSITE-ProRule" id="PRU00504"/>
    </source>
</evidence>
<reference evidence="24 25" key="1">
    <citation type="journal article" date="2008" name="Nature">
        <title>The genome of the model beetle and pest Tribolium castaneum.</title>
        <authorList>
            <consortium name="Tribolium Genome Sequencing Consortium"/>
            <person name="Richards S."/>
            <person name="Gibbs R.A."/>
            <person name="Weinstock G.M."/>
            <person name="Brown S.J."/>
            <person name="Denell R."/>
            <person name="Beeman R.W."/>
            <person name="Gibbs R."/>
            <person name="Beeman R.W."/>
            <person name="Brown S.J."/>
            <person name="Bucher G."/>
            <person name="Friedrich M."/>
            <person name="Grimmelikhuijzen C.J."/>
            <person name="Klingler M."/>
            <person name="Lorenzen M."/>
            <person name="Richards S."/>
            <person name="Roth S."/>
            <person name="Schroder R."/>
            <person name="Tautz D."/>
            <person name="Zdobnov E.M."/>
            <person name="Muzny D."/>
            <person name="Gibbs R.A."/>
            <person name="Weinstock G.M."/>
            <person name="Attaway T."/>
            <person name="Bell S."/>
            <person name="Buhay C.J."/>
            <person name="Chandrabose M.N."/>
            <person name="Chavez D."/>
            <person name="Clerk-Blankenburg K.P."/>
            <person name="Cree A."/>
            <person name="Dao M."/>
            <person name="Davis C."/>
            <person name="Chacko J."/>
            <person name="Dinh H."/>
            <person name="Dugan-Rocha S."/>
            <person name="Fowler G."/>
            <person name="Garner T.T."/>
            <person name="Garnes J."/>
            <person name="Gnirke A."/>
            <person name="Hawes A."/>
            <person name="Hernandez J."/>
            <person name="Hines S."/>
            <person name="Holder M."/>
            <person name="Hume J."/>
            <person name="Jhangiani S.N."/>
            <person name="Joshi V."/>
            <person name="Khan Z.M."/>
            <person name="Jackson L."/>
            <person name="Kovar C."/>
            <person name="Kowis A."/>
            <person name="Lee S."/>
            <person name="Lewis L.R."/>
            <person name="Margolis J."/>
            <person name="Morgan M."/>
            <person name="Nazareth L.V."/>
            <person name="Nguyen N."/>
            <person name="Okwuonu G."/>
            <person name="Parker D."/>
            <person name="Richards S."/>
            <person name="Ruiz S.J."/>
            <person name="Santibanez J."/>
            <person name="Savard J."/>
            <person name="Scherer S.E."/>
            <person name="Schneider B."/>
            <person name="Sodergren E."/>
            <person name="Tautz D."/>
            <person name="Vattahil S."/>
            <person name="Villasana D."/>
            <person name="White C.S."/>
            <person name="Wright R."/>
            <person name="Park Y."/>
            <person name="Beeman R.W."/>
            <person name="Lord J."/>
            <person name="Oppert B."/>
            <person name="Lorenzen M."/>
            <person name="Brown S."/>
            <person name="Wang L."/>
            <person name="Savard J."/>
            <person name="Tautz D."/>
            <person name="Richards S."/>
            <person name="Weinstock G."/>
            <person name="Gibbs R.A."/>
            <person name="Liu Y."/>
            <person name="Worley K."/>
            <person name="Weinstock G."/>
            <person name="Elsik C.G."/>
            <person name="Reese J.T."/>
            <person name="Elhaik E."/>
            <person name="Landan G."/>
            <person name="Graur D."/>
            <person name="Arensburger P."/>
            <person name="Atkinson P."/>
            <person name="Beeman R.W."/>
            <person name="Beidler J."/>
            <person name="Brown S.J."/>
            <person name="Demuth J.P."/>
            <person name="Drury D.W."/>
            <person name="Du Y.Z."/>
            <person name="Fujiwara H."/>
            <person name="Lorenzen M."/>
            <person name="Maselli V."/>
            <person name="Osanai M."/>
            <person name="Park Y."/>
            <person name="Robertson H.M."/>
            <person name="Tu Z."/>
            <person name="Wang J.J."/>
            <person name="Wang S."/>
            <person name="Richards S."/>
            <person name="Song H."/>
            <person name="Zhang L."/>
            <person name="Sodergren E."/>
            <person name="Werner D."/>
            <person name="Stanke M."/>
            <person name="Morgenstern B."/>
            <person name="Solovyev V."/>
            <person name="Kosarev P."/>
            <person name="Brown G."/>
            <person name="Chen H.C."/>
            <person name="Ermolaeva O."/>
            <person name="Hlavina W."/>
            <person name="Kapustin Y."/>
            <person name="Kiryutin B."/>
            <person name="Kitts P."/>
            <person name="Maglott D."/>
            <person name="Pruitt K."/>
            <person name="Sapojnikov V."/>
            <person name="Souvorov A."/>
            <person name="Mackey A.J."/>
            <person name="Waterhouse R.M."/>
            <person name="Wyder S."/>
            <person name="Zdobnov E.M."/>
            <person name="Zdobnov E.M."/>
            <person name="Wyder S."/>
            <person name="Kriventseva E.V."/>
            <person name="Kadowaki T."/>
            <person name="Bork P."/>
            <person name="Aranda M."/>
            <person name="Bao R."/>
            <person name="Beermann A."/>
            <person name="Berns N."/>
            <person name="Bolognesi R."/>
            <person name="Bonneton F."/>
            <person name="Bopp D."/>
            <person name="Brown S.J."/>
            <person name="Bucher G."/>
            <person name="Butts T."/>
            <person name="Chaumot A."/>
            <person name="Denell R.E."/>
            <person name="Ferrier D.E."/>
            <person name="Friedrich M."/>
            <person name="Gordon C.M."/>
            <person name="Jindra M."/>
            <person name="Klingler M."/>
            <person name="Lan Q."/>
            <person name="Lattorff H.M."/>
            <person name="Laudet V."/>
            <person name="von Levetsow C."/>
            <person name="Liu Z."/>
            <person name="Lutz R."/>
            <person name="Lynch J.A."/>
            <person name="da Fonseca R.N."/>
            <person name="Posnien N."/>
            <person name="Reuter R."/>
            <person name="Roth S."/>
            <person name="Savard J."/>
            <person name="Schinko J.B."/>
            <person name="Schmitt C."/>
            <person name="Schoppmeier M."/>
            <person name="Schroder R."/>
            <person name="Shippy T.D."/>
            <person name="Simonnet F."/>
            <person name="Marques-Souza H."/>
            <person name="Tautz D."/>
            <person name="Tomoyasu Y."/>
            <person name="Trauner J."/>
            <person name="Van der Zee M."/>
            <person name="Vervoort M."/>
            <person name="Wittkopp N."/>
            <person name="Wimmer E.A."/>
            <person name="Yang X."/>
            <person name="Jones A.K."/>
            <person name="Sattelle D.B."/>
            <person name="Ebert P.R."/>
            <person name="Nelson D."/>
            <person name="Scott J.G."/>
            <person name="Beeman R.W."/>
            <person name="Muthukrishnan S."/>
            <person name="Kramer K.J."/>
            <person name="Arakane Y."/>
            <person name="Beeman R.W."/>
            <person name="Zhu Q."/>
            <person name="Hogenkamp D."/>
            <person name="Dixit R."/>
            <person name="Oppert B."/>
            <person name="Jiang H."/>
            <person name="Zou Z."/>
            <person name="Marshall J."/>
            <person name="Elpidina E."/>
            <person name="Vinokurov K."/>
            <person name="Oppert C."/>
            <person name="Zou Z."/>
            <person name="Evans J."/>
            <person name="Lu Z."/>
            <person name="Zhao P."/>
            <person name="Sumathipala N."/>
            <person name="Altincicek B."/>
            <person name="Vilcinskas A."/>
            <person name="Williams M."/>
            <person name="Hultmark D."/>
            <person name="Hetru C."/>
            <person name="Jiang H."/>
            <person name="Grimmelikhuijzen C.J."/>
            <person name="Hauser F."/>
            <person name="Cazzamali G."/>
            <person name="Williamson M."/>
            <person name="Park Y."/>
            <person name="Li B."/>
            <person name="Tanaka Y."/>
            <person name="Predel R."/>
            <person name="Neupert S."/>
            <person name="Schachtner J."/>
            <person name="Verleyen P."/>
            <person name="Raible F."/>
            <person name="Bork P."/>
            <person name="Friedrich M."/>
            <person name="Walden K.K."/>
            <person name="Robertson H.M."/>
            <person name="Angeli S."/>
            <person name="Foret S."/>
            <person name="Bucher G."/>
            <person name="Schuetz S."/>
            <person name="Maleszka R."/>
            <person name="Wimmer E.A."/>
            <person name="Beeman R.W."/>
            <person name="Lorenzen M."/>
            <person name="Tomoyasu Y."/>
            <person name="Miller S.C."/>
            <person name="Grossmann D."/>
            <person name="Bucher G."/>
        </authorList>
    </citation>
    <scope>NUCLEOTIDE SEQUENCE [LARGE SCALE GENOMIC DNA]</scope>
    <source>
        <strain evidence="24 25">Georgia GA2</strain>
    </source>
</reference>
<keyword evidence="25" id="KW-1185">Reference proteome</keyword>
<evidence type="ECO:0000256" key="3">
    <source>
        <dbReference type="ARBA" id="ARBA00004906"/>
    </source>
</evidence>
<comment type="pathway">
    <text evidence="3">Protein modification; protein ubiquitination.</text>
</comment>
<dbReference type="Gene3D" id="2.120.10.30">
    <property type="entry name" value="TolB, C-terminal domain"/>
    <property type="match status" value="3"/>
</dbReference>
<evidence type="ECO:0000313" key="24">
    <source>
        <dbReference type="EMBL" id="EFA06044.2"/>
    </source>
</evidence>
<dbReference type="GO" id="GO:0008270">
    <property type="term" value="F:zinc ion binding"/>
    <property type="evidence" value="ECO:0007669"/>
    <property type="project" value="UniProtKB-KW"/>
</dbReference>
<evidence type="ECO:0000256" key="7">
    <source>
        <dbReference type="ARBA" id="ARBA00022490"/>
    </source>
</evidence>
<evidence type="ECO:0000256" key="10">
    <source>
        <dbReference type="ARBA" id="ARBA00022737"/>
    </source>
</evidence>
<feature type="repeat" description="NHL" evidence="22">
    <location>
        <begin position="405"/>
        <end position="448"/>
    </location>
</feature>
<evidence type="ECO:0000256" key="12">
    <source>
        <dbReference type="ARBA" id="ARBA00022786"/>
    </source>
</evidence>
<keyword evidence="8" id="KW-0808">Transferase</keyword>
<dbReference type="STRING" id="7070.D6WQP7"/>
<dbReference type="PANTHER" id="PTHR24104:SF48">
    <property type="entry name" value="PROTEIN WECH"/>
    <property type="match status" value="1"/>
</dbReference>
<reference evidence="24 25" key="2">
    <citation type="journal article" date="2010" name="Nucleic Acids Res.">
        <title>BeetleBase in 2010: revisions to provide comprehensive genomic information for Tribolium castaneum.</title>
        <authorList>
            <person name="Kim H.S."/>
            <person name="Murphy T."/>
            <person name="Xia J."/>
            <person name="Caragea D."/>
            <person name="Park Y."/>
            <person name="Beeman R.W."/>
            <person name="Lorenzen M.D."/>
            <person name="Butcher S."/>
            <person name="Manak J.R."/>
            <person name="Brown S.J."/>
        </authorList>
    </citation>
    <scope>GENOME REANNOTATION</scope>
    <source>
        <strain evidence="24 25">Georgia GA2</strain>
    </source>
</reference>
<comment type="similarity">
    <text evidence="4">Belongs to the TRIM/RBCC family.</text>
</comment>
<evidence type="ECO:0000256" key="21">
    <source>
        <dbReference type="PROSITE-ProRule" id="PRU00024"/>
    </source>
</evidence>
<dbReference type="eggNOG" id="KOG2177">
    <property type="taxonomic scope" value="Eukaryota"/>
</dbReference>
<feature type="repeat" description="NHL" evidence="22">
    <location>
        <begin position="595"/>
        <end position="635"/>
    </location>
</feature>
<dbReference type="SMART" id="SM00336">
    <property type="entry name" value="BBOX"/>
    <property type="match status" value="2"/>
</dbReference>
<keyword evidence="7" id="KW-0963">Cytoplasm</keyword>
<evidence type="ECO:0000256" key="1">
    <source>
        <dbReference type="ARBA" id="ARBA00000900"/>
    </source>
</evidence>
<evidence type="ECO:0000256" key="15">
    <source>
        <dbReference type="ARBA" id="ARBA00023054"/>
    </source>
</evidence>
<dbReference type="FunFam" id="2.120.10.30:FF:000025">
    <property type="entry name" value="E3 ubiquitin-protein ligase TRIM71"/>
    <property type="match status" value="1"/>
</dbReference>
<dbReference type="InterPro" id="IPR000315">
    <property type="entry name" value="Znf_B-box"/>
</dbReference>
<comment type="subcellular location">
    <subcellularLocation>
        <location evidence="2">Cytoplasm</location>
        <location evidence="2">P-body</location>
    </subcellularLocation>
</comment>
<dbReference type="Gene3D" id="3.30.160.60">
    <property type="entry name" value="Classic Zinc Finger"/>
    <property type="match status" value="1"/>
</dbReference>
<dbReference type="PROSITE" id="PS50119">
    <property type="entry name" value="ZF_BBOX"/>
    <property type="match status" value="2"/>
</dbReference>
<keyword evidence="12" id="KW-0833">Ubl conjugation pathway</keyword>
<evidence type="ECO:0000313" key="25">
    <source>
        <dbReference type="Proteomes" id="UP000007266"/>
    </source>
</evidence>
<dbReference type="Pfam" id="PF17170">
    <property type="entry name" value="DUF5128"/>
    <property type="match status" value="1"/>
</dbReference>
<dbReference type="InterPro" id="IPR011042">
    <property type="entry name" value="6-blade_b-propeller_TolB-like"/>
</dbReference>
<dbReference type="Pfam" id="PF01436">
    <property type="entry name" value="NHL"/>
    <property type="match status" value="3"/>
</dbReference>
<dbReference type="InterPro" id="IPR001258">
    <property type="entry name" value="NHL_repeat"/>
</dbReference>
<evidence type="ECO:0000256" key="17">
    <source>
        <dbReference type="ARBA" id="ARBA00040205"/>
    </source>
</evidence>
<dbReference type="EC" id="2.3.2.27" evidence="5"/>
<comment type="catalytic activity">
    <reaction evidence="1">
        <text>S-ubiquitinyl-[E2 ubiquitin-conjugating enzyme]-L-cysteine + [acceptor protein]-L-lysine = [E2 ubiquitin-conjugating enzyme]-L-cysteine + N(6)-ubiquitinyl-[acceptor protein]-L-lysine.</text>
        <dbReference type="EC" id="2.3.2.27"/>
    </reaction>
</comment>
<evidence type="ECO:0000256" key="8">
    <source>
        <dbReference type="ARBA" id="ARBA00022679"/>
    </source>
</evidence>
<dbReference type="Pfam" id="PF22586">
    <property type="entry name" value="ANCHR-like_BBOX"/>
    <property type="match status" value="1"/>
</dbReference>
<name>D6WQP7_TRICA</name>
<evidence type="ECO:0000256" key="11">
    <source>
        <dbReference type="ARBA" id="ARBA00022771"/>
    </source>
</evidence>
<feature type="repeat" description="NHL" evidence="22">
    <location>
        <begin position="548"/>
        <end position="591"/>
    </location>
</feature>